<dbReference type="NCBIfam" id="TIGR00169">
    <property type="entry name" value="leuB"/>
    <property type="match status" value="1"/>
</dbReference>
<dbReference type="InterPro" id="IPR024084">
    <property type="entry name" value="IsoPropMal-DH-like_dom"/>
</dbReference>
<dbReference type="GO" id="GO:0000287">
    <property type="term" value="F:magnesium ion binding"/>
    <property type="evidence" value="ECO:0007669"/>
    <property type="project" value="InterPro"/>
</dbReference>
<feature type="domain" description="Isopropylmalate dehydrogenase-like" evidence="16">
    <location>
        <begin position="5"/>
        <end position="348"/>
    </location>
</feature>
<dbReference type="FunFam" id="3.40.718.10:FF:000006">
    <property type="entry name" value="3-isopropylmalate dehydrogenase"/>
    <property type="match status" value="1"/>
</dbReference>
<dbReference type="AlphaFoldDB" id="A0A934WTS3"/>
<evidence type="ECO:0000256" key="1">
    <source>
        <dbReference type="ARBA" id="ARBA00000624"/>
    </source>
</evidence>
<dbReference type="EMBL" id="JAEQMG010000150">
    <property type="protein sequence ID" value="MBK6089769.1"/>
    <property type="molecule type" value="Genomic_DNA"/>
</dbReference>
<evidence type="ECO:0000256" key="3">
    <source>
        <dbReference type="ARBA" id="ARBA00004762"/>
    </source>
</evidence>
<evidence type="ECO:0000256" key="13">
    <source>
        <dbReference type="ARBA" id="ARBA00023304"/>
    </source>
</evidence>
<evidence type="ECO:0000256" key="12">
    <source>
        <dbReference type="ARBA" id="ARBA00023211"/>
    </source>
</evidence>
<dbReference type="SMART" id="SM01329">
    <property type="entry name" value="Iso_dh"/>
    <property type="match status" value="1"/>
</dbReference>
<keyword evidence="18" id="KW-1185">Reference proteome</keyword>
<keyword evidence="11 14" id="KW-0520">NAD</keyword>
<dbReference type="HAMAP" id="MF_01033">
    <property type="entry name" value="LeuB_type1"/>
    <property type="match status" value="1"/>
</dbReference>
<dbReference type="RefSeq" id="WP_201428477.1">
    <property type="nucleotide sequence ID" value="NZ_JAEQMG010000150.1"/>
</dbReference>
<comment type="caution">
    <text evidence="17">The sequence shown here is derived from an EMBL/GenBank/DDBJ whole genome shotgun (WGS) entry which is preliminary data.</text>
</comment>
<comment type="subunit">
    <text evidence="5 14 15">Homodimer.</text>
</comment>
<name>A0A934WTS3_9FIRM</name>
<keyword evidence="13 14" id="KW-0100">Branched-chain amino acid biosynthesis</keyword>
<evidence type="ECO:0000313" key="18">
    <source>
        <dbReference type="Proteomes" id="UP000633365"/>
    </source>
</evidence>
<keyword evidence="7 14" id="KW-0028">Amino-acid biosynthesis</keyword>
<dbReference type="Pfam" id="PF00180">
    <property type="entry name" value="Iso_dh"/>
    <property type="match status" value="1"/>
</dbReference>
<evidence type="ECO:0000256" key="7">
    <source>
        <dbReference type="ARBA" id="ARBA00022605"/>
    </source>
</evidence>
<gene>
    <name evidence="14 17" type="primary">leuB</name>
    <name evidence="17" type="ORF">JKK62_14150</name>
</gene>
<reference evidence="17" key="1">
    <citation type="submission" date="2021-01" db="EMBL/GenBank/DDBJ databases">
        <title>Genome public.</title>
        <authorList>
            <person name="Liu C."/>
            <person name="Sun Q."/>
        </authorList>
    </citation>
    <scope>NUCLEOTIDE SEQUENCE</scope>
    <source>
        <strain evidence="17">M6</strain>
    </source>
</reference>
<comment type="cofactor">
    <cofactor evidence="2">
        <name>Mn(2+)</name>
        <dbReference type="ChEBI" id="CHEBI:29035"/>
    </cofactor>
</comment>
<sequence length="352" mass="37814">MANYKITLLKGDGIGPEIVNQAVKVLDKAAEKFDFTVEYDEALLGGCAIDATGVPLPEETVAKCKASDSVILGAVGGPKWDNQPGNNRPEAGLLGIRGALGLFANLRPSVIFGPLKSASPIKDEIIGDNMDIMIVRELTGGIYFGERGRDDDSAWDTEKYSVAEVERIARVAFDMAMKRNKKLTSVDKANVLESSRLWRQTVINVSKDYPEVELNHMYVDNCAMQLVRNPKQFDVIVTSNIFGDILSDEASMIAGSIGMLASASLSGGKLGLYEPIHGSAPDIAGKGIANPLATILSVAMMLRYSLAQPEAAEAIEAAVAKVLETDRTPDIYEEGLNKVSCEEMGDLVCAQL</sequence>
<feature type="binding site" evidence="14">
    <location>
        <begin position="77"/>
        <end position="90"/>
    </location>
    <ligand>
        <name>NAD(+)</name>
        <dbReference type="ChEBI" id="CHEBI:57540"/>
    </ligand>
</feature>
<feature type="binding site" evidence="14">
    <location>
        <position position="97"/>
    </location>
    <ligand>
        <name>substrate</name>
    </ligand>
</feature>
<feature type="binding site" evidence="14">
    <location>
        <position position="244"/>
    </location>
    <ligand>
        <name>Mg(2+)</name>
        <dbReference type="ChEBI" id="CHEBI:18420"/>
    </ligand>
</feature>
<dbReference type="PANTHER" id="PTHR42979:SF1">
    <property type="entry name" value="3-ISOPROPYLMALATE DEHYDROGENASE"/>
    <property type="match status" value="1"/>
</dbReference>
<evidence type="ECO:0000256" key="8">
    <source>
        <dbReference type="ARBA" id="ARBA00022723"/>
    </source>
</evidence>
<dbReference type="Proteomes" id="UP000633365">
    <property type="component" value="Unassembled WGS sequence"/>
</dbReference>
<comment type="similarity">
    <text evidence="4 14">Belongs to the isocitrate and isopropylmalate dehydrogenases family. LeuB type 1 subfamily.</text>
</comment>
<dbReference type="EC" id="1.1.1.85" evidence="14"/>
<keyword evidence="6 14" id="KW-0432">Leucine biosynthesis</keyword>
<comment type="cofactor">
    <cofactor evidence="14 15">
        <name>Mg(2+)</name>
        <dbReference type="ChEBI" id="CHEBI:18420"/>
    </cofactor>
    <cofactor evidence="14 15">
        <name>Mn(2+)</name>
        <dbReference type="ChEBI" id="CHEBI:29035"/>
    </cofactor>
    <text evidence="14 15">Binds 1 Mg(2+) or Mn(2+) ion per subunit.</text>
</comment>
<dbReference type="Gene3D" id="3.40.718.10">
    <property type="entry name" value="Isopropylmalate Dehydrogenase"/>
    <property type="match status" value="1"/>
</dbReference>
<accession>A0A934WTS3</accession>
<keyword evidence="14" id="KW-0963">Cytoplasm</keyword>
<dbReference type="GO" id="GO:0051287">
    <property type="term" value="F:NAD binding"/>
    <property type="evidence" value="ECO:0007669"/>
    <property type="project" value="InterPro"/>
</dbReference>
<evidence type="ECO:0000256" key="14">
    <source>
        <dbReference type="HAMAP-Rule" id="MF_01033"/>
    </source>
</evidence>
<feature type="binding site" evidence="14">
    <location>
        <begin position="278"/>
        <end position="290"/>
    </location>
    <ligand>
        <name>NAD(+)</name>
        <dbReference type="ChEBI" id="CHEBI:57540"/>
    </ligand>
</feature>
<evidence type="ECO:0000256" key="11">
    <source>
        <dbReference type="ARBA" id="ARBA00023027"/>
    </source>
</evidence>
<evidence type="ECO:0000256" key="9">
    <source>
        <dbReference type="ARBA" id="ARBA00022842"/>
    </source>
</evidence>
<dbReference type="GO" id="GO:0005829">
    <property type="term" value="C:cytosol"/>
    <property type="evidence" value="ECO:0007669"/>
    <property type="project" value="TreeGrafter"/>
</dbReference>
<evidence type="ECO:0000256" key="5">
    <source>
        <dbReference type="ARBA" id="ARBA00011738"/>
    </source>
</evidence>
<evidence type="ECO:0000313" key="17">
    <source>
        <dbReference type="EMBL" id="MBK6089769.1"/>
    </source>
</evidence>
<feature type="binding site" evidence="14">
    <location>
        <position position="107"/>
    </location>
    <ligand>
        <name>substrate</name>
    </ligand>
</feature>
<comment type="function">
    <text evidence="14 15">Catalyzes the oxidation of 3-carboxy-2-hydroxy-4-methylpentanoate (3-isopropylmalate) to 3-carboxy-4-methyl-2-oxopentanoate. The product decarboxylates to 4-methyl-2 oxopentanoate.</text>
</comment>
<evidence type="ECO:0000259" key="16">
    <source>
        <dbReference type="SMART" id="SM01329"/>
    </source>
</evidence>
<organism evidence="17 18">
    <name type="scientific">Ruminococcus difficilis</name>
    <dbReference type="NCBI Taxonomy" id="2763069"/>
    <lineage>
        <taxon>Bacteria</taxon>
        <taxon>Bacillati</taxon>
        <taxon>Bacillota</taxon>
        <taxon>Clostridia</taxon>
        <taxon>Eubacteriales</taxon>
        <taxon>Oscillospiraceae</taxon>
        <taxon>Ruminococcus</taxon>
    </lineage>
</organism>
<feature type="site" description="Important for catalysis" evidence="14">
    <location>
        <position position="143"/>
    </location>
</feature>
<evidence type="ECO:0000256" key="6">
    <source>
        <dbReference type="ARBA" id="ARBA00022430"/>
    </source>
</evidence>
<dbReference type="PANTHER" id="PTHR42979">
    <property type="entry name" value="3-ISOPROPYLMALATE DEHYDROGENASE"/>
    <property type="match status" value="1"/>
</dbReference>
<feature type="binding site" evidence="14">
    <location>
        <position position="248"/>
    </location>
    <ligand>
        <name>Mg(2+)</name>
        <dbReference type="ChEBI" id="CHEBI:18420"/>
    </ligand>
</feature>
<evidence type="ECO:0000256" key="15">
    <source>
        <dbReference type="RuleBase" id="RU004445"/>
    </source>
</evidence>
<comment type="subcellular location">
    <subcellularLocation>
        <location evidence="14">Cytoplasm</location>
    </subcellularLocation>
</comment>
<feature type="binding site" evidence="14">
    <location>
        <position position="220"/>
    </location>
    <ligand>
        <name>Mg(2+)</name>
        <dbReference type="ChEBI" id="CHEBI:18420"/>
    </ligand>
</feature>
<feature type="binding site" evidence="14">
    <location>
        <position position="136"/>
    </location>
    <ligand>
        <name>substrate</name>
    </ligand>
</feature>
<evidence type="ECO:0000256" key="2">
    <source>
        <dbReference type="ARBA" id="ARBA00001936"/>
    </source>
</evidence>
<keyword evidence="9 14" id="KW-0460">Magnesium</keyword>
<evidence type="ECO:0000256" key="4">
    <source>
        <dbReference type="ARBA" id="ARBA00008319"/>
    </source>
</evidence>
<dbReference type="GO" id="GO:0003862">
    <property type="term" value="F:3-isopropylmalate dehydrogenase activity"/>
    <property type="evidence" value="ECO:0007669"/>
    <property type="project" value="UniProtKB-UniRule"/>
</dbReference>
<evidence type="ECO:0000256" key="10">
    <source>
        <dbReference type="ARBA" id="ARBA00023002"/>
    </source>
</evidence>
<comment type="pathway">
    <text evidence="3 14 15">Amino-acid biosynthesis; L-leucine biosynthesis; L-leucine from 3-methyl-2-oxobutanoate: step 3/4.</text>
</comment>
<dbReference type="PROSITE" id="PS00470">
    <property type="entry name" value="IDH_IMDH"/>
    <property type="match status" value="1"/>
</dbReference>
<protein>
    <recommendedName>
        <fullName evidence="14">3-isopropylmalate dehydrogenase</fullName>
        <ecNumber evidence="14">1.1.1.85</ecNumber>
    </recommendedName>
    <alternativeName>
        <fullName evidence="14">3-IPM-DH</fullName>
    </alternativeName>
    <alternativeName>
        <fullName evidence="14">Beta-IPM dehydrogenase</fullName>
        <shortName evidence="14">IMDH</shortName>
    </alternativeName>
</protein>
<dbReference type="SUPFAM" id="SSF53659">
    <property type="entry name" value="Isocitrate/Isopropylmalate dehydrogenase-like"/>
    <property type="match status" value="1"/>
</dbReference>
<dbReference type="InterPro" id="IPR019818">
    <property type="entry name" value="IsoCit/isopropylmalate_DH_CS"/>
</dbReference>
<proteinExistence type="inferred from homology"/>
<dbReference type="InterPro" id="IPR004429">
    <property type="entry name" value="Isopropylmalate_DH"/>
</dbReference>
<dbReference type="GO" id="GO:0009098">
    <property type="term" value="P:L-leucine biosynthetic process"/>
    <property type="evidence" value="ECO:0007669"/>
    <property type="project" value="UniProtKB-UniRule"/>
</dbReference>
<keyword evidence="10 14" id="KW-0560">Oxidoreductase</keyword>
<feature type="binding site" evidence="14">
    <location>
        <position position="220"/>
    </location>
    <ligand>
        <name>substrate</name>
    </ligand>
</feature>
<feature type="site" description="Important for catalysis" evidence="14">
    <location>
        <position position="188"/>
    </location>
</feature>
<comment type="catalytic activity">
    <reaction evidence="1 14 15">
        <text>(2R,3S)-3-isopropylmalate + NAD(+) = 4-methyl-2-oxopentanoate + CO2 + NADH</text>
        <dbReference type="Rhea" id="RHEA:32271"/>
        <dbReference type="ChEBI" id="CHEBI:16526"/>
        <dbReference type="ChEBI" id="CHEBI:17865"/>
        <dbReference type="ChEBI" id="CHEBI:35121"/>
        <dbReference type="ChEBI" id="CHEBI:57540"/>
        <dbReference type="ChEBI" id="CHEBI:57945"/>
        <dbReference type="EC" id="1.1.1.85"/>
    </reaction>
</comment>
<keyword evidence="8 14" id="KW-0479">Metal-binding</keyword>
<keyword evidence="12 14" id="KW-0464">Manganese</keyword>